<reference evidence="2" key="2">
    <citation type="submission" date="2021-01" db="UniProtKB">
        <authorList>
            <consortium name="EnsemblMetazoa"/>
        </authorList>
    </citation>
    <scope>IDENTIFICATION</scope>
</reference>
<dbReference type="RefSeq" id="XP_799799.1">
    <property type="nucleotide sequence ID" value="XM_794706.5"/>
</dbReference>
<dbReference type="KEGG" id="spu:575349"/>
<feature type="region of interest" description="Disordered" evidence="1">
    <location>
        <begin position="234"/>
        <end position="267"/>
    </location>
</feature>
<dbReference type="InParanoid" id="A0A7M7RIX3"/>
<dbReference type="Proteomes" id="UP000007110">
    <property type="component" value="Unassembled WGS sequence"/>
</dbReference>
<evidence type="ECO:0000313" key="3">
    <source>
        <dbReference type="Proteomes" id="UP000007110"/>
    </source>
</evidence>
<sequence>MQLQMTLDTSLSSSDSDSSSIKMTLGSPSSPSKLRGTFTLSSATVDPLTNFDSWPTTTSGFASKAITDQRPGVGRGRLPSIGELNPASKLTYPAQQSFMQMFTTPGTNGSIYSKRKNLYAGYHQQPQGHRPIKDRIIKHNQSETQIKSRVEPLPEDTGATYAQQSFLQGSGLLEPSKKVWTAPSEMTKGPRHVATLPTRSPPSNLTAHRETVTIDGKVRRVRFLSADHAPARDDPEFRKLLSNTKTGVDGSRKTATDRSSKTSVTEDKKIHLRSVTVSGPRKTILDGGGGGKTVPKTDSKQESPDVWLERARKLRASKDKNVTKTETISKQSESVKFHEEEENNMNKDEDKTLSSVIKHVNYCDEKKTRWVVRWLDDVNKQSHFDIIE</sequence>
<feature type="compositionally biased region" description="Low complexity" evidence="1">
    <location>
        <begin position="1"/>
        <end position="20"/>
    </location>
</feature>
<protein>
    <submittedName>
        <fullName evidence="2">Uncharacterized protein</fullName>
    </submittedName>
</protein>
<dbReference type="OMA" id="WTAPSEM"/>
<feature type="compositionally biased region" description="Polar residues" evidence="1">
    <location>
        <begin position="26"/>
        <end position="36"/>
    </location>
</feature>
<dbReference type="GeneID" id="575349"/>
<proteinExistence type="predicted"/>
<feature type="region of interest" description="Disordered" evidence="1">
    <location>
        <begin position="1"/>
        <end position="36"/>
    </location>
</feature>
<evidence type="ECO:0000256" key="1">
    <source>
        <dbReference type="SAM" id="MobiDB-lite"/>
    </source>
</evidence>
<evidence type="ECO:0000313" key="2">
    <source>
        <dbReference type="EnsemblMetazoa" id="XP_799799"/>
    </source>
</evidence>
<dbReference type="OrthoDB" id="10335694at2759"/>
<organism evidence="2 3">
    <name type="scientific">Strongylocentrotus purpuratus</name>
    <name type="common">Purple sea urchin</name>
    <dbReference type="NCBI Taxonomy" id="7668"/>
    <lineage>
        <taxon>Eukaryota</taxon>
        <taxon>Metazoa</taxon>
        <taxon>Echinodermata</taxon>
        <taxon>Eleutherozoa</taxon>
        <taxon>Echinozoa</taxon>
        <taxon>Echinoidea</taxon>
        <taxon>Euechinoidea</taxon>
        <taxon>Echinacea</taxon>
        <taxon>Camarodonta</taxon>
        <taxon>Echinidea</taxon>
        <taxon>Strongylocentrotidae</taxon>
        <taxon>Strongylocentrotus</taxon>
    </lineage>
</organism>
<reference evidence="3" key="1">
    <citation type="submission" date="2015-02" db="EMBL/GenBank/DDBJ databases">
        <title>Genome sequencing for Strongylocentrotus purpuratus.</title>
        <authorList>
            <person name="Murali S."/>
            <person name="Liu Y."/>
            <person name="Vee V."/>
            <person name="English A."/>
            <person name="Wang M."/>
            <person name="Skinner E."/>
            <person name="Han Y."/>
            <person name="Muzny D.M."/>
            <person name="Worley K.C."/>
            <person name="Gibbs R.A."/>
        </authorList>
    </citation>
    <scope>NUCLEOTIDE SEQUENCE</scope>
</reference>
<feature type="region of interest" description="Disordered" evidence="1">
    <location>
        <begin position="185"/>
        <end position="206"/>
    </location>
</feature>
<feature type="compositionally biased region" description="Polar residues" evidence="1">
    <location>
        <begin position="197"/>
        <end position="206"/>
    </location>
</feature>
<accession>A0A7M7RIX3</accession>
<dbReference type="EnsemblMetazoa" id="XM_794706">
    <property type="protein sequence ID" value="XP_799799"/>
    <property type="gene ID" value="LOC575349"/>
</dbReference>
<dbReference type="AlphaFoldDB" id="A0A7M7RIX3"/>
<name>A0A7M7RIX3_STRPU</name>
<feature type="compositionally biased region" description="Basic and acidic residues" evidence="1">
    <location>
        <begin position="295"/>
        <end position="304"/>
    </location>
</feature>
<keyword evidence="3" id="KW-1185">Reference proteome</keyword>
<feature type="compositionally biased region" description="Basic and acidic residues" evidence="1">
    <location>
        <begin position="250"/>
        <end position="267"/>
    </location>
</feature>
<feature type="region of interest" description="Disordered" evidence="1">
    <location>
        <begin position="280"/>
        <end position="304"/>
    </location>
</feature>